<reference evidence="2 3" key="1">
    <citation type="submission" date="2019-06" db="EMBL/GenBank/DDBJ databases">
        <title>Sequencing the genomes of 1000 actinobacteria strains.</title>
        <authorList>
            <person name="Klenk H.-P."/>
        </authorList>
    </citation>
    <scope>NUCLEOTIDE SEQUENCE [LARGE SCALE GENOMIC DNA]</scope>
    <source>
        <strain evidence="2 3">DSM 105492</strain>
    </source>
</reference>
<evidence type="ECO:0000313" key="3">
    <source>
        <dbReference type="Proteomes" id="UP000320235"/>
    </source>
</evidence>
<accession>A0A543EAT7</accession>
<comment type="caution">
    <text evidence="2">The sequence shown here is derived from an EMBL/GenBank/DDBJ whole genome shotgun (WGS) entry which is preliminary data.</text>
</comment>
<evidence type="ECO:0000313" key="2">
    <source>
        <dbReference type="EMBL" id="TQM18695.1"/>
    </source>
</evidence>
<evidence type="ECO:0000256" key="1">
    <source>
        <dbReference type="SAM" id="MobiDB-lite"/>
    </source>
</evidence>
<protein>
    <submittedName>
        <fullName evidence="2">Uncharacterized protein</fullName>
    </submittedName>
</protein>
<gene>
    <name evidence="2" type="ORF">FB391_3830</name>
</gene>
<proteinExistence type="predicted"/>
<dbReference type="EMBL" id="VFPE01000008">
    <property type="protein sequence ID" value="TQM18695.1"/>
    <property type="molecule type" value="Genomic_DNA"/>
</dbReference>
<dbReference type="AlphaFoldDB" id="A0A543EAT7"/>
<dbReference type="Proteomes" id="UP000320235">
    <property type="component" value="Unassembled WGS sequence"/>
</dbReference>
<keyword evidence="3" id="KW-1185">Reference proteome</keyword>
<name>A0A543EAT7_9MICO</name>
<sequence length="237" mass="25942">MLGWAAFQSVRPAATARRGHTGHRSPLLPRRPPKPTAYPPSWRCTGSRRMGVAFHTSCTRVRHDVDHRGKRGLCGVGTADIGGPRVPWRHCRNVEGAPARTVRPAELVRRSSGSSDCRVGWHANEMCRSGRRLHSYGSPRFTKSSRPPPASRVLRCSRVAVASRRGSGAVMVGRLPRVAQSRWVCRRTPPCGARVVPTDTASSVARCRGVPSAMAMEPFTQPVARSGRPTDHARCFT</sequence>
<organism evidence="2 3">
    <name type="scientific">Microbacterium kyungheense</name>
    <dbReference type="NCBI Taxonomy" id="1263636"/>
    <lineage>
        <taxon>Bacteria</taxon>
        <taxon>Bacillati</taxon>
        <taxon>Actinomycetota</taxon>
        <taxon>Actinomycetes</taxon>
        <taxon>Micrococcales</taxon>
        <taxon>Microbacteriaceae</taxon>
        <taxon>Microbacterium</taxon>
    </lineage>
</organism>
<feature type="region of interest" description="Disordered" evidence="1">
    <location>
        <begin position="1"/>
        <end position="40"/>
    </location>
</feature>